<comment type="caution">
    <text evidence="1">The sequence shown here is derived from an EMBL/GenBank/DDBJ whole genome shotgun (WGS) entry which is preliminary data.</text>
</comment>
<proteinExistence type="predicted"/>
<protein>
    <submittedName>
        <fullName evidence="1">Uncharacterized protein</fullName>
    </submittedName>
</protein>
<dbReference type="EMBL" id="JAWDJW010002187">
    <property type="protein sequence ID" value="KAK3078113.1"/>
    <property type="molecule type" value="Genomic_DNA"/>
</dbReference>
<accession>A0ACC3DNM7</accession>
<organism evidence="1 2">
    <name type="scientific">Coniosporium uncinatum</name>
    <dbReference type="NCBI Taxonomy" id="93489"/>
    <lineage>
        <taxon>Eukaryota</taxon>
        <taxon>Fungi</taxon>
        <taxon>Dikarya</taxon>
        <taxon>Ascomycota</taxon>
        <taxon>Pezizomycotina</taxon>
        <taxon>Dothideomycetes</taxon>
        <taxon>Dothideomycetes incertae sedis</taxon>
        <taxon>Coniosporium</taxon>
    </lineage>
</organism>
<sequence>MMPKLKNDVRSGHPVDTPAAEPPSASDDMLAPGLRRKRPRKSPSINHSHGGEDAPVEPPKTPASSPVKRNSASDKAGVGGSPSKKRKLSGGTKNLITTLEGSAQQWTIPGDMDEDAAESPSKVKSTSDGAKDRNVNAPGGPMSKRSTSEDLPGDGAGGSPSKKQKSSGSTRTILRSSKSRGRDKTPDPVDAPDTADGVEKLSSPKTGKSPKTPRADNSLKTPECRRRAKNGPNLGSGASDESAAKICKSPRTAAREAAEARAAEGKKAAAEKKRKDEEARKKREEEKAAKERAWEAAAKERAREAARKEEREKADTERERHQKAEAERNGAGARDDTSNANRLYASGNTNTTGASSGGVATNSAAGGGGSGSTDRPTAGVYILEPGRCAQLRQQLEKLAGEKDR</sequence>
<evidence type="ECO:0000313" key="2">
    <source>
        <dbReference type="Proteomes" id="UP001186974"/>
    </source>
</evidence>
<feature type="non-terminal residue" evidence="1">
    <location>
        <position position="404"/>
    </location>
</feature>
<evidence type="ECO:0000313" key="1">
    <source>
        <dbReference type="EMBL" id="KAK3078113.1"/>
    </source>
</evidence>
<reference evidence="1" key="1">
    <citation type="submission" date="2024-09" db="EMBL/GenBank/DDBJ databases">
        <title>Black Yeasts Isolated from many extreme environments.</title>
        <authorList>
            <person name="Coleine C."/>
            <person name="Stajich J.E."/>
            <person name="Selbmann L."/>
        </authorList>
    </citation>
    <scope>NUCLEOTIDE SEQUENCE</scope>
    <source>
        <strain evidence="1">CCFEE 5737</strain>
    </source>
</reference>
<gene>
    <name evidence="1" type="ORF">LTS18_008410</name>
</gene>
<name>A0ACC3DNM7_9PEZI</name>
<keyword evidence="2" id="KW-1185">Reference proteome</keyword>
<dbReference type="Proteomes" id="UP001186974">
    <property type="component" value="Unassembled WGS sequence"/>
</dbReference>